<gene>
    <name evidence="3" type="ORF">GRF29_1g930039</name>
</gene>
<evidence type="ECO:0000259" key="2">
    <source>
        <dbReference type="Pfam" id="PF13472"/>
    </source>
</evidence>
<protein>
    <recommendedName>
        <fullName evidence="2">SGNH hydrolase-type esterase domain-containing protein</fullName>
    </recommendedName>
</protein>
<dbReference type="InterPro" id="IPR036514">
    <property type="entry name" value="SGNH_hydro_sf"/>
</dbReference>
<organism evidence="3 4">
    <name type="scientific">Pseudopithomyces chartarum</name>
    <dbReference type="NCBI Taxonomy" id="1892770"/>
    <lineage>
        <taxon>Eukaryota</taxon>
        <taxon>Fungi</taxon>
        <taxon>Dikarya</taxon>
        <taxon>Ascomycota</taxon>
        <taxon>Pezizomycotina</taxon>
        <taxon>Dothideomycetes</taxon>
        <taxon>Pleosporomycetidae</taxon>
        <taxon>Pleosporales</taxon>
        <taxon>Massarineae</taxon>
        <taxon>Didymosphaeriaceae</taxon>
        <taxon>Pseudopithomyces</taxon>
    </lineage>
</organism>
<keyword evidence="1" id="KW-0732">Signal</keyword>
<evidence type="ECO:0000256" key="1">
    <source>
        <dbReference type="SAM" id="SignalP"/>
    </source>
</evidence>
<dbReference type="InterPro" id="IPR013830">
    <property type="entry name" value="SGNH_hydro"/>
</dbReference>
<accession>A0AAN6M6N8</accession>
<reference evidence="3 4" key="1">
    <citation type="submission" date="2021-02" db="EMBL/GenBank/DDBJ databases">
        <title>Genome assembly of Pseudopithomyces chartarum.</title>
        <authorList>
            <person name="Jauregui R."/>
            <person name="Singh J."/>
            <person name="Voisey C."/>
        </authorList>
    </citation>
    <scope>NUCLEOTIDE SEQUENCE [LARGE SCALE GENOMIC DNA]</scope>
    <source>
        <strain evidence="3 4">AGR01</strain>
    </source>
</reference>
<dbReference type="EMBL" id="WVTA01000001">
    <property type="protein sequence ID" value="KAK3216783.1"/>
    <property type="molecule type" value="Genomic_DNA"/>
</dbReference>
<dbReference type="Gene3D" id="3.40.50.1110">
    <property type="entry name" value="SGNH hydrolase"/>
    <property type="match status" value="1"/>
</dbReference>
<evidence type="ECO:0000313" key="3">
    <source>
        <dbReference type="EMBL" id="KAK3216783.1"/>
    </source>
</evidence>
<dbReference type="AlphaFoldDB" id="A0AAN6M6N8"/>
<dbReference type="InterPro" id="IPR051532">
    <property type="entry name" value="Ester_Hydrolysis_Enzymes"/>
</dbReference>
<dbReference type="SUPFAM" id="SSF52266">
    <property type="entry name" value="SGNH hydrolase"/>
    <property type="match status" value="1"/>
</dbReference>
<dbReference type="Pfam" id="PF13472">
    <property type="entry name" value="Lipase_GDSL_2"/>
    <property type="match status" value="1"/>
</dbReference>
<keyword evidence="4" id="KW-1185">Reference proteome</keyword>
<feature type="chain" id="PRO_5042875728" description="SGNH hydrolase-type esterase domain-containing protein" evidence="1">
    <location>
        <begin position="22"/>
        <end position="317"/>
    </location>
</feature>
<dbReference type="GO" id="GO:0004622">
    <property type="term" value="F:phosphatidylcholine lysophospholipase activity"/>
    <property type="evidence" value="ECO:0007669"/>
    <property type="project" value="TreeGrafter"/>
</dbReference>
<sequence length="317" mass="35058">MRRVTHFIAVALISLLAIVGAQHALSAMIASRDDDPIVPGHSNFPLRILPLGASITWGQKSSDGNGYRGHLRDMLQKRSTVVDMVGTMKSGNMPDNDNEGHPGVRLDQVAVWAKQDIKFLPSLILINVGTNDVLFESPQFPLSEIGERMDNLVTYLFNSIPDVTIVVSKLLPSSNKDADDRIRNIVNPQYEDVVINHQKDKQRIVLADLYSALTVEDLVDGIHPTDEGYKKLADVWLSAIYEAGKKGMLVEPKGALPTIDVPSNSARTTVSATESETQQETSIMDNVFAQDGQVKNTRTKMSNAVRSKQAIWLTWWL</sequence>
<name>A0AAN6M6N8_9PLEO</name>
<dbReference type="Proteomes" id="UP001280581">
    <property type="component" value="Unassembled WGS sequence"/>
</dbReference>
<comment type="caution">
    <text evidence="3">The sequence shown here is derived from an EMBL/GenBank/DDBJ whole genome shotgun (WGS) entry which is preliminary data.</text>
</comment>
<proteinExistence type="predicted"/>
<feature type="domain" description="SGNH hydrolase-type esterase" evidence="2">
    <location>
        <begin position="51"/>
        <end position="230"/>
    </location>
</feature>
<dbReference type="CDD" id="cd01833">
    <property type="entry name" value="XynB_like"/>
    <property type="match status" value="1"/>
</dbReference>
<dbReference type="PANTHER" id="PTHR30383">
    <property type="entry name" value="THIOESTERASE 1/PROTEASE 1/LYSOPHOSPHOLIPASE L1"/>
    <property type="match status" value="1"/>
</dbReference>
<evidence type="ECO:0000313" key="4">
    <source>
        <dbReference type="Proteomes" id="UP001280581"/>
    </source>
</evidence>
<feature type="signal peptide" evidence="1">
    <location>
        <begin position="1"/>
        <end position="21"/>
    </location>
</feature>
<dbReference type="PANTHER" id="PTHR30383:SF31">
    <property type="entry name" value="SGNH HYDROLASE-TYPE ESTERASE DOMAIN-CONTAINING PROTEIN-RELATED"/>
    <property type="match status" value="1"/>
</dbReference>